<dbReference type="EMBL" id="NHYE01000232">
    <property type="protein sequence ID" value="PPR06870.1"/>
    <property type="molecule type" value="Genomic_DNA"/>
</dbReference>
<gene>
    <name evidence="3" type="ORF">CVT26_003994</name>
</gene>
<feature type="compositionally biased region" description="Low complexity" evidence="1">
    <location>
        <begin position="278"/>
        <end position="305"/>
    </location>
</feature>
<keyword evidence="4" id="KW-1185">Reference proteome</keyword>
<comment type="caution">
    <text evidence="3">The sequence shown here is derived from an EMBL/GenBank/DDBJ whole genome shotgun (WGS) entry which is preliminary data.</text>
</comment>
<evidence type="ECO:0000313" key="3">
    <source>
        <dbReference type="EMBL" id="PPR06870.1"/>
    </source>
</evidence>
<protein>
    <recommendedName>
        <fullName evidence="2">F-box domain-containing protein</fullName>
    </recommendedName>
</protein>
<feature type="domain" description="F-box" evidence="2">
    <location>
        <begin position="15"/>
        <end position="59"/>
    </location>
</feature>
<dbReference type="Proteomes" id="UP000284706">
    <property type="component" value="Unassembled WGS sequence"/>
</dbReference>
<evidence type="ECO:0000259" key="2">
    <source>
        <dbReference type="Pfam" id="PF12937"/>
    </source>
</evidence>
<evidence type="ECO:0000256" key="1">
    <source>
        <dbReference type="SAM" id="MobiDB-lite"/>
    </source>
</evidence>
<accession>A0A409YV47</accession>
<dbReference type="InterPro" id="IPR032675">
    <property type="entry name" value="LRR_dom_sf"/>
</dbReference>
<dbReference type="SUPFAM" id="SSF52047">
    <property type="entry name" value="RNI-like"/>
    <property type="match status" value="1"/>
</dbReference>
<reference evidence="3 4" key="1">
    <citation type="journal article" date="2018" name="Evol. Lett.">
        <title>Horizontal gene cluster transfer increased hallucinogenic mushroom diversity.</title>
        <authorList>
            <person name="Reynolds H.T."/>
            <person name="Vijayakumar V."/>
            <person name="Gluck-Thaler E."/>
            <person name="Korotkin H.B."/>
            <person name="Matheny P.B."/>
            <person name="Slot J.C."/>
        </authorList>
    </citation>
    <scope>NUCLEOTIDE SEQUENCE [LARGE SCALE GENOMIC DNA]</scope>
    <source>
        <strain evidence="3 4">SRW20</strain>
    </source>
</reference>
<dbReference type="InParanoid" id="A0A409YV47"/>
<dbReference type="Gene3D" id="3.80.10.10">
    <property type="entry name" value="Ribonuclease Inhibitor"/>
    <property type="match status" value="1"/>
</dbReference>
<proteinExistence type="predicted"/>
<organism evidence="3 4">
    <name type="scientific">Gymnopilus dilepis</name>
    <dbReference type="NCBI Taxonomy" id="231916"/>
    <lineage>
        <taxon>Eukaryota</taxon>
        <taxon>Fungi</taxon>
        <taxon>Dikarya</taxon>
        <taxon>Basidiomycota</taxon>
        <taxon>Agaricomycotina</taxon>
        <taxon>Agaricomycetes</taxon>
        <taxon>Agaricomycetidae</taxon>
        <taxon>Agaricales</taxon>
        <taxon>Agaricineae</taxon>
        <taxon>Hymenogastraceae</taxon>
        <taxon>Gymnopilus</taxon>
    </lineage>
</organism>
<dbReference type="InterPro" id="IPR001810">
    <property type="entry name" value="F-box_dom"/>
</dbReference>
<dbReference type="OrthoDB" id="5297217at2759"/>
<dbReference type="Pfam" id="PF12937">
    <property type="entry name" value="F-box-like"/>
    <property type="match status" value="1"/>
</dbReference>
<dbReference type="InterPro" id="IPR036047">
    <property type="entry name" value="F-box-like_dom_sf"/>
</dbReference>
<feature type="compositionally biased region" description="Acidic residues" evidence="1">
    <location>
        <begin position="306"/>
        <end position="315"/>
    </location>
</feature>
<sequence>MSPLRAHRGHFRAPFQDLPLDILHPILSQLTDRKDWHACTLVSKAFSRVATPFLYRTLDSRIISKTLVHHPSTTLLRRPDLAQHVRRVTETGAIHRGMLVRYPNITKDTLAALALCVNLASLTWIDDTASTNTSLLLSFLEVIRSLPVRELTIRTHSDLGEEVWAQLITLTGLRKVSIWCMEGPPRVLQGWSEPLGSTLTHLELGRCAGVPPTILITVLSQLPLLKDLRLKGAPASAIPTILTYLPNLQSLDTEYLLSGSGSYYSAKRPLIRAIKAASPKSSSPKSPVSPDRPSSASSPDLTPSTSEDEEEEEEPPLPTLRSLTVRTSSMDNFGPQKLWGWIQDLVPRPGLEKFKLHAFTFNMGYTGIPRMFILELARMHGASLKEFVVGEAHLTLGDIECLCSMFKGLEVLVCSVASPDVESIMNAISPAKNLTTLKLQVQWIPSGGGSAMYDQHDYDFSSPHSLSSHHHTSNTYDHHARYTHDRSRLFTNFGERDLDGFRGKVWRQADGMGMGMGGNSKGKAEMFAMEDARRMMLRSEESRLRVIGIGHVQYTVTALALETTEAEKNDRTNDSDPRLKFVVYADVAEDRWKT</sequence>
<dbReference type="AlphaFoldDB" id="A0A409YV47"/>
<feature type="region of interest" description="Disordered" evidence="1">
    <location>
        <begin position="275"/>
        <end position="323"/>
    </location>
</feature>
<dbReference type="SUPFAM" id="SSF81383">
    <property type="entry name" value="F-box domain"/>
    <property type="match status" value="1"/>
</dbReference>
<name>A0A409YV47_9AGAR</name>
<evidence type="ECO:0000313" key="4">
    <source>
        <dbReference type="Proteomes" id="UP000284706"/>
    </source>
</evidence>